<dbReference type="AlphaFoldDB" id="A0A0F9J0H5"/>
<gene>
    <name evidence="1" type="ORF">LCGC14_1514700</name>
</gene>
<name>A0A0F9J0H5_9ZZZZ</name>
<dbReference type="EMBL" id="LAZR01011158">
    <property type="protein sequence ID" value="KKM63124.1"/>
    <property type="molecule type" value="Genomic_DNA"/>
</dbReference>
<proteinExistence type="predicted"/>
<reference evidence="1" key="1">
    <citation type="journal article" date="2015" name="Nature">
        <title>Complex archaea that bridge the gap between prokaryotes and eukaryotes.</title>
        <authorList>
            <person name="Spang A."/>
            <person name="Saw J.H."/>
            <person name="Jorgensen S.L."/>
            <person name="Zaremba-Niedzwiedzka K."/>
            <person name="Martijn J."/>
            <person name="Lind A.E."/>
            <person name="van Eijk R."/>
            <person name="Schleper C."/>
            <person name="Guy L."/>
            <person name="Ettema T.J."/>
        </authorList>
    </citation>
    <scope>NUCLEOTIDE SEQUENCE</scope>
</reference>
<evidence type="ECO:0000313" key="1">
    <source>
        <dbReference type="EMBL" id="KKM63124.1"/>
    </source>
</evidence>
<comment type="caution">
    <text evidence="1">The sequence shown here is derived from an EMBL/GenBank/DDBJ whole genome shotgun (WGS) entry which is preliminary data.</text>
</comment>
<sequence length="45" mass="5163">MDWDEMAKKTEEINHNALRLASLVELPPGSRIEYNGRLCIYSSNP</sequence>
<accession>A0A0F9J0H5</accession>
<organism evidence="1">
    <name type="scientific">marine sediment metagenome</name>
    <dbReference type="NCBI Taxonomy" id="412755"/>
    <lineage>
        <taxon>unclassified sequences</taxon>
        <taxon>metagenomes</taxon>
        <taxon>ecological metagenomes</taxon>
    </lineage>
</organism>
<protein>
    <submittedName>
        <fullName evidence="1">Uncharacterized protein</fullName>
    </submittedName>
</protein>